<dbReference type="PROSITE" id="PS51375">
    <property type="entry name" value="PPR"/>
    <property type="match status" value="1"/>
</dbReference>
<dbReference type="EMBL" id="GL377659">
    <property type="protein sequence ID" value="EFJ09740.1"/>
    <property type="molecule type" value="Genomic_DNA"/>
</dbReference>
<dbReference type="Pfam" id="PF01535">
    <property type="entry name" value="PPR"/>
    <property type="match status" value="2"/>
</dbReference>
<proteinExistence type="predicted"/>
<keyword evidence="1" id="KW-0677">Repeat</keyword>
<reference evidence="3 4" key="1">
    <citation type="journal article" date="2011" name="Science">
        <title>The Selaginella genome identifies genetic changes associated with the evolution of vascular plants.</title>
        <authorList>
            <person name="Banks J.A."/>
            <person name="Nishiyama T."/>
            <person name="Hasebe M."/>
            <person name="Bowman J.L."/>
            <person name="Gribskov M."/>
            <person name="dePamphilis C."/>
            <person name="Albert V.A."/>
            <person name="Aono N."/>
            <person name="Aoyama T."/>
            <person name="Ambrose B.A."/>
            <person name="Ashton N.W."/>
            <person name="Axtell M.J."/>
            <person name="Barker E."/>
            <person name="Barker M.S."/>
            <person name="Bennetzen J.L."/>
            <person name="Bonawitz N.D."/>
            <person name="Chapple C."/>
            <person name="Cheng C."/>
            <person name="Correa L.G."/>
            <person name="Dacre M."/>
            <person name="DeBarry J."/>
            <person name="Dreyer I."/>
            <person name="Elias M."/>
            <person name="Engstrom E.M."/>
            <person name="Estelle M."/>
            <person name="Feng L."/>
            <person name="Finet C."/>
            <person name="Floyd S.K."/>
            <person name="Frommer W.B."/>
            <person name="Fujita T."/>
            <person name="Gramzow L."/>
            <person name="Gutensohn M."/>
            <person name="Harholt J."/>
            <person name="Hattori M."/>
            <person name="Heyl A."/>
            <person name="Hirai T."/>
            <person name="Hiwatashi Y."/>
            <person name="Ishikawa M."/>
            <person name="Iwata M."/>
            <person name="Karol K.G."/>
            <person name="Koehler B."/>
            <person name="Kolukisaoglu U."/>
            <person name="Kubo M."/>
            <person name="Kurata T."/>
            <person name="Lalonde S."/>
            <person name="Li K."/>
            <person name="Li Y."/>
            <person name="Litt A."/>
            <person name="Lyons E."/>
            <person name="Manning G."/>
            <person name="Maruyama T."/>
            <person name="Michael T.P."/>
            <person name="Mikami K."/>
            <person name="Miyazaki S."/>
            <person name="Morinaga S."/>
            <person name="Murata T."/>
            <person name="Mueller-Roeber B."/>
            <person name="Nelson D.R."/>
            <person name="Obara M."/>
            <person name="Oguri Y."/>
            <person name="Olmstead R.G."/>
            <person name="Onodera N."/>
            <person name="Petersen B.L."/>
            <person name="Pils B."/>
            <person name="Prigge M."/>
            <person name="Rensing S.A."/>
            <person name="Riano-Pachon D.M."/>
            <person name="Roberts A.W."/>
            <person name="Sato Y."/>
            <person name="Scheller H.V."/>
            <person name="Schulz B."/>
            <person name="Schulz C."/>
            <person name="Shakirov E.V."/>
            <person name="Shibagaki N."/>
            <person name="Shinohara N."/>
            <person name="Shippen D.E."/>
            <person name="Soerensen I."/>
            <person name="Sotooka R."/>
            <person name="Sugimoto N."/>
            <person name="Sugita M."/>
            <person name="Sumikawa N."/>
            <person name="Tanurdzic M."/>
            <person name="Theissen G."/>
            <person name="Ulvskov P."/>
            <person name="Wakazuki S."/>
            <person name="Weng J.K."/>
            <person name="Willats W.W."/>
            <person name="Wipf D."/>
            <person name="Wolf P.G."/>
            <person name="Yang L."/>
            <person name="Zimmer A.D."/>
            <person name="Zhu Q."/>
            <person name="Mitros T."/>
            <person name="Hellsten U."/>
            <person name="Loque D."/>
            <person name="Otillar R."/>
            <person name="Salamov A."/>
            <person name="Schmutz J."/>
            <person name="Shapiro H."/>
            <person name="Lindquist E."/>
            <person name="Lucas S."/>
            <person name="Rokhsar D."/>
            <person name="Grigoriev I.V."/>
        </authorList>
    </citation>
    <scope>NUCLEOTIDE SEQUENCE [LARGE SCALE GENOMIC DNA]</scope>
</reference>
<dbReference type="Gene3D" id="1.25.40.10">
    <property type="entry name" value="Tetratricopeptide repeat domain"/>
    <property type="match status" value="1"/>
</dbReference>
<dbReference type="eggNOG" id="KOG4197">
    <property type="taxonomic scope" value="Eukaryota"/>
</dbReference>
<dbReference type="InterPro" id="IPR011990">
    <property type="entry name" value="TPR-like_helical_dom_sf"/>
</dbReference>
<gene>
    <name evidence="3" type="ORF">SELMODRAFT_129330</name>
</gene>
<protein>
    <recommendedName>
        <fullName evidence="5">Pentacotripeptide-repeat region of PRORP domain-containing protein</fullName>
    </recommendedName>
</protein>
<sequence>MEILRSQLRDLGRPDAQTLVAALKACGSVGALKDGKAIHGELCRFGWETSTPALVTCLVSFYAGCGGSGMADAQLVFDSGTRPGLITWNALVAGYGCQGEAVRGLEMFWLMVEQGVVPDGATFVSLLAACNHAGLVDECDRLWSVMVFRFGIRPSMNHYQCVTNALNRASKAMQ</sequence>
<dbReference type="HOGENOM" id="CLU_002706_0_0_1"/>
<evidence type="ECO:0000313" key="4">
    <source>
        <dbReference type="Proteomes" id="UP000001514"/>
    </source>
</evidence>
<dbReference type="NCBIfam" id="TIGR00756">
    <property type="entry name" value="PPR"/>
    <property type="match status" value="1"/>
</dbReference>
<dbReference type="InterPro" id="IPR002885">
    <property type="entry name" value="PPR_rpt"/>
</dbReference>
<dbReference type="KEGG" id="smo:SELMODRAFT_129330"/>
<evidence type="ECO:0008006" key="5">
    <source>
        <dbReference type="Google" id="ProtNLM"/>
    </source>
</evidence>
<organism evidence="4">
    <name type="scientific">Selaginella moellendorffii</name>
    <name type="common">Spikemoss</name>
    <dbReference type="NCBI Taxonomy" id="88036"/>
    <lineage>
        <taxon>Eukaryota</taxon>
        <taxon>Viridiplantae</taxon>
        <taxon>Streptophyta</taxon>
        <taxon>Embryophyta</taxon>
        <taxon>Tracheophyta</taxon>
        <taxon>Lycopodiopsida</taxon>
        <taxon>Selaginellales</taxon>
        <taxon>Selaginellaceae</taxon>
        <taxon>Selaginella</taxon>
    </lineage>
</organism>
<dbReference type="PANTHER" id="PTHR47926:SF455">
    <property type="entry name" value="PENTACOTRIPEPTIDE-REPEAT REGION OF PRORP DOMAIN-CONTAINING PROTEIN"/>
    <property type="match status" value="1"/>
</dbReference>
<accession>D8T0N8</accession>
<evidence type="ECO:0000313" key="3">
    <source>
        <dbReference type="EMBL" id="EFJ09740.1"/>
    </source>
</evidence>
<evidence type="ECO:0000256" key="2">
    <source>
        <dbReference type="PROSITE-ProRule" id="PRU00708"/>
    </source>
</evidence>
<dbReference type="PANTHER" id="PTHR47926">
    <property type="entry name" value="PENTATRICOPEPTIDE REPEAT-CONTAINING PROTEIN"/>
    <property type="match status" value="1"/>
</dbReference>
<dbReference type="AlphaFoldDB" id="D8T0N8"/>
<keyword evidence="4" id="KW-1185">Reference proteome</keyword>
<evidence type="ECO:0000256" key="1">
    <source>
        <dbReference type="ARBA" id="ARBA00022737"/>
    </source>
</evidence>
<dbReference type="Gramene" id="EFJ09740">
    <property type="protein sequence ID" value="EFJ09740"/>
    <property type="gene ID" value="SELMODRAFT_129330"/>
</dbReference>
<dbReference type="InParanoid" id="D8T0N8"/>
<name>D8T0N8_SELML</name>
<dbReference type="InterPro" id="IPR046960">
    <property type="entry name" value="PPR_At4g14850-like_plant"/>
</dbReference>
<dbReference type="GO" id="GO:0009451">
    <property type="term" value="P:RNA modification"/>
    <property type="evidence" value="ECO:0007669"/>
    <property type="project" value="InterPro"/>
</dbReference>
<dbReference type="Proteomes" id="UP000001514">
    <property type="component" value="Unassembled WGS sequence"/>
</dbReference>
<dbReference type="GO" id="GO:0003723">
    <property type="term" value="F:RNA binding"/>
    <property type="evidence" value="ECO:0007669"/>
    <property type="project" value="InterPro"/>
</dbReference>
<dbReference type="STRING" id="88036.D8T0N8"/>
<feature type="repeat" description="PPR" evidence="2">
    <location>
        <begin position="84"/>
        <end position="118"/>
    </location>
</feature>